<organism evidence="2 3">
    <name type="scientific">Geotalea uraniireducens (strain Rf4)</name>
    <name type="common">Geobacter uraniireducens</name>
    <dbReference type="NCBI Taxonomy" id="351605"/>
    <lineage>
        <taxon>Bacteria</taxon>
        <taxon>Pseudomonadati</taxon>
        <taxon>Thermodesulfobacteriota</taxon>
        <taxon>Desulfuromonadia</taxon>
        <taxon>Geobacterales</taxon>
        <taxon>Geobacteraceae</taxon>
        <taxon>Geotalea</taxon>
    </lineage>
</organism>
<keyword evidence="3" id="KW-1185">Reference proteome</keyword>
<reference evidence="2 3" key="1">
    <citation type="submission" date="2007-05" db="EMBL/GenBank/DDBJ databases">
        <title>Complete sequence of Geobacter uraniireducens Rf4.</title>
        <authorList>
            <consortium name="US DOE Joint Genome Institute"/>
            <person name="Copeland A."/>
            <person name="Lucas S."/>
            <person name="Lapidus A."/>
            <person name="Barry K."/>
            <person name="Detter J.C."/>
            <person name="Glavina del Rio T."/>
            <person name="Hammon N."/>
            <person name="Israni S."/>
            <person name="Dalin E."/>
            <person name="Tice H."/>
            <person name="Pitluck S."/>
            <person name="Chertkov O."/>
            <person name="Brettin T."/>
            <person name="Bruce D."/>
            <person name="Han C."/>
            <person name="Schmutz J."/>
            <person name="Larimer F."/>
            <person name="Land M."/>
            <person name="Hauser L."/>
            <person name="Kyrpides N."/>
            <person name="Mikhailova N."/>
            <person name="Shelobolina E."/>
            <person name="Aklujkar M."/>
            <person name="Lovley D."/>
            <person name="Richardson P."/>
        </authorList>
    </citation>
    <scope>NUCLEOTIDE SEQUENCE [LARGE SCALE GENOMIC DNA]</scope>
    <source>
        <strain evidence="2 3">Rf4</strain>
    </source>
</reference>
<evidence type="ECO:0000256" key="1">
    <source>
        <dbReference type="SAM" id="Phobius"/>
    </source>
</evidence>
<proteinExistence type="predicted"/>
<keyword evidence="1" id="KW-0472">Membrane</keyword>
<name>A5GBN6_GEOUR</name>
<keyword evidence="1" id="KW-0812">Transmembrane</keyword>
<evidence type="ECO:0000313" key="3">
    <source>
        <dbReference type="Proteomes" id="UP000006695"/>
    </source>
</evidence>
<accession>A5GBN6</accession>
<protein>
    <submittedName>
        <fullName evidence="2">Paraquat-inducible protein A</fullName>
    </submittedName>
</protein>
<dbReference type="EMBL" id="CP000698">
    <property type="protein sequence ID" value="ABQ25016.1"/>
    <property type="molecule type" value="Genomic_DNA"/>
</dbReference>
<dbReference type="Pfam" id="PF04403">
    <property type="entry name" value="PqiA"/>
    <property type="match status" value="1"/>
</dbReference>
<dbReference type="AlphaFoldDB" id="A5GBN6"/>
<dbReference type="Proteomes" id="UP000006695">
    <property type="component" value="Chromosome"/>
</dbReference>
<feature type="transmembrane region" description="Helical" evidence="1">
    <location>
        <begin position="97"/>
        <end position="116"/>
    </location>
</feature>
<feature type="transmembrane region" description="Helical" evidence="1">
    <location>
        <begin position="58"/>
        <end position="77"/>
    </location>
</feature>
<keyword evidence="1" id="KW-1133">Transmembrane helix</keyword>
<gene>
    <name evidence="2" type="ordered locus">Gura_0808</name>
</gene>
<dbReference type="HOGENOM" id="CLU_1208370_0_0_7"/>
<dbReference type="InterPro" id="IPR007498">
    <property type="entry name" value="PqiA-like"/>
</dbReference>
<sequence>MPQPHVLENNMQFAPIIACHECDLLQREIRLPPGRVARCSRCGAELYRSAHKSVDHPLALTLAAAVVFIVANAYPVVGLEIQGTRNDTNLLGAVHALWMQDMWAVAALVFVTTILVPAIEIAVMIHILMTLKFGRIPAGITILMRILKSVEPWGMMEVFMLGMLVALVKLKDLKDLGSRLKLPPGWKFRSPILEQDLVFMTDNGKTHITQDEIGNTYDRVGGPYSNYKP</sequence>
<dbReference type="KEGG" id="gur:Gura_0808"/>
<dbReference type="RefSeq" id="WP_011937740.1">
    <property type="nucleotide sequence ID" value="NC_009483.1"/>
</dbReference>
<dbReference type="STRING" id="351605.Gura_0808"/>
<evidence type="ECO:0000313" key="2">
    <source>
        <dbReference type="EMBL" id="ABQ25016.1"/>
    </source>
</evidence>